<gene>
    <name evidence="1" type="primary">yyaC</name>
    <name evidence="1" type="ORF">IAB44_17175</name>
</gene>
<keyword evidence="1" id="KW-0645">Protease</keyword>
<dbReference type="GO" id="GO:0008233">
    <property type="term" value="F:peptidase activity"/>
    <property type="evidence" value="ECO:0007669"/>
    <property type="project" value="UniProtKB-KW"/>
</dbReference>
<dbReference type="NCBIfam" id="TIGR02841">
    <property type="entry name" value="spore_YyaC"/>
    <property type="match status" value="1"/>
</dbReference>
<dbReference type="AlphaFoldDB" id="A0A9D1EWL9"/>
<name>A0A9D1EWL9_9FIRM</name>
<dbReference type="SUPFAM" id="SSF53163">
    <property type="entry name" value="HybD-like"/>
    <property type="match status" value="1"/>
</dbReference>
<dbReference type="InterPro" id="IPR023430">
    <property type="entry name" value="Pept_HybD-like_dom_sf"/>
</dbReference>
<sequence>MEELYYINSKEQAAAEVLACHLKEMLRHSPHPPVFLCIGSDRVTGDSLGPIIGSRLKTAWEKGFCTAVYGTLEAPVHALNLKSTLEHIRLRHPENPVVAVDASLGVREHLGYITISRGSLSPGAGVNKTLECAGDIAITGITAASGPFSHITLQTTRLSAVIPLAEPIIQGILLACENYLAEAAASLS</sequence>
<accession>A0A9D1EWL9</accession>
<proteinExistence type="predicted"/>
<dbReference type="GO" id="GO:0006508">
    <property type="term" value="P:proteolysis"/>
    <property type="evidence" value="ECO:0007669"/>
    <property type="project" value="UniProtKB-KW"/>
</dbReference>
<dbReference type="Proteomes" id="UP000823935">
    <property type="component" value="Unassembled WGS sequence"/>
</dbReference>
<dbReference type="Pfam" id="PF06866">
    <property type="entry name" value="DUF1256"/>
    <property type="match status" value="1"/>
</dbReference>
<protein>
    <submittedName>
        <fullName evidence="1">Spore protease YyaC</fullName>
    </submittedName>
</protein>
<keyword evidence="1" id="KW-0378">Hydrolase</keyword>
<dbReference type="EMBL" id="DVIQ01000115">
    <property type="protein sequence ID" value="HIS33253.1"/>
    <property type="molecule type" value="Genomic_DNA"/>
</dbReference>
<organism evidence="1 2">
    <name type="scientific">Candidatus Limivivens intestinipullorum</name>
    <dbReference type="NCBI Taxonomy" id="2840858"/>
    <lineage>
        <taxon>Bacteria</taxon>
        <taxon>Bacillati</taxon>
        <taxon>Bacillota</taxon>
        <taxon>Clostridia</taxon>
        <taxon>Lachnospirales</taxon>
        <taxon>Lachnospiraceae</taxon>
        <taxon>Lachnospiraceae incertae sedis</taxon>
        <taxon>Candidatus Limivivens</taxon>
    </lineage>
</organism>
<comment type="caution">
    <text evidence="1">The sequence shown here is derived from an EMBL/GenBank/DDBJ whole genome shotgun (WGS) entry which is preliminary data.</text>
</comment>
<dbReference type="InterPro" id="IPR009665">
    <property type="entry name" value="YyaC"/>
</dbReference>
<evidence type="ECO:0000313" key="2">
    <source>
        <dbReference type="Proteomes" id="UP000823935"/>
    </source>
</evidence>
<reference evidence="1" key="1">
    <citation type="submission" date="2020-10" db="EMBL/GenBank/DDBJ databases">
        <authorList>
            <person name="Gilroy R."/>
        </authorList>
    </citation>
    <scope>NUCLEOTIDE SEQUENCE</scope>
    <source>
        <strain evidence="1">CHK190-19873</strain>
    </source>
</reference>
<evidence type="ECO:0000313" key="1">
    <source>
        <dbReference type="EMBL" id="HIS33253.1"/>
    </source>
</evidence>
<reference evidence="1" key="2">
    <citation type="journal article" date="2021" name="PeerJ">
        <title>Extensive microbial diversity within the chicken gut microbiome revealed by metagenomics and culture.</title>
        <authorList>
            <person name="Gilroy R."/>
            <person name="Ravi A."/>
            <person name="Getino M."/>
            <person name="Pursley I."/>
            <person name="Horton D.L."/>
            <person name="Alikhan N.F."/>
            <person name="Baker D."/>
            <person name="Gharbi K."/>
            <person name="Hall N."/>
            <person name="Watson M."/>
            <person name="Adriaenssens E.M."/>
            <person name="Foster-Nyarko E."/>
            <person name="Jarju S."/>
            <person name="Secka A."/>
            <person name="Antonio M."/>
            <person name="Oren A."/>
            <person name="Chaudhuri R.R."/>
            <person name="La Ragione R."/>
            <person name="Hildebrand F."/>
            <person name="Pallen M.J."/>
        </authorList>
    </citation>
    <scope>NUCLEOTIDE SEQUENCE</scope>
    <source>
        <strain evidence="1">CHK190-19873</strain>
    </source>
</reference>